<proteinExistence type="predicted"/>
<reference evidence="1 2" key="1">
    <citation type="submission" date="2017-08" db="EMBL/GenBank/DDBJ databases">
        <title>Mesorhizobium wenxinae sp. nov., a novel rhizobial species isolated from root nodules of chickpea (Cicer arietinum L.).</title>
        <authorList>
            <person name="Zhang J."/>
        </authorList>
    </citation>
    <scope>NUCLEOTIDE SEQUENCE [LARGE SCALE GENOMIC DNA]</scope>
    <source>
        <strain evidence="1 2">SDW018</strain>
    </source>
</reference>
<protein>
    <submittedName>
        <fullName evidence="1">Uncharacterized protein</fullName>
    </submittedName>
</protein>
<dbReference type="Proteomes" id="UP000216442">
    <property type="component" value="Unassembled WGS sequence"/>
</dbReference>
<dbReference type="AlphaFoldDB" id="A0A271LWH8"/>
<comment type="caution">
    <text evidence="1">The sequence shown here is derived from an EMBL/GenBank/DDBJ whole genome shotgun (WGS) entry which is preliminary data.</text>
</comment>
<accession>A0A271LWH8</accession>
<gene>
    <name evidence="1" type="ORF">CIT26_00375</name>
</gene>
<sequence>MTVVSSLELKVDGRSRANPDRDADKINIEMSVTSWAIGGKAVGVLKPSERGMNENPCYRLVPPANE</sequence>
<evidence type="ECO:0000313" key="2">
    <source>
        <dbReference type="Proteomes" id="UP000216442"/>
    </source>
</evidence>
<organism evidence="1 2">
    <name type="scientific">Mesorhizobium temperatum</name>
    <dbReference type="NCBI Taxonomy" id="241416"/>
    <lineage>
        <taxon>Bacteria</taxon>
        <taxon>Pseudomonadati</taxon>
        <taxon>Pseudomonadota</taxon>
        <taxon>Alphaproteobacteria</taxon>
        <taxon>Hyphomicrobiales</taxon>
        <taxon>Phyllobacteriaceae</taxon>
        <taxon>Mesorhizobium</taxon>
    </lineage>
</organism>
<dbReference type="EMBL" id="NPKJ01000003">
    <property type="protein sequence ID" value="PAQ12492.1"/>
    <property type="molecule type" value="Genomic_DNA"/>
</dbReference>
<name>A0A271LWH8_9HYPH</name>
<keyword evidence="2" id="KW-1185">Reference proteome</keyword>
<evidence type="ECO:0000313" key="1">
    <source>
        <dbReference type="EMBL" id="PAQ12492.1"/>
    </source>
</evidence>
<dbReference type="RefSeq" id="WP_095490726.1">
    <property type="nucleotide sequence ID" value="NZ_NPKJ01000003.1"/>
</dbReference>